<keyword evidence="10" id="KW-1185">Reference proteome</keyword>
<sequence>MIGSVGGSVSRPSKPQKFLEDMTYEEVAKELKLASGLTNLGNTCYMSSTLQCLNSIKELTSALNHNQIDPNNSSTEIKLTNSLRDLFNTMNKKSGTVMPMAFLVNLRQINPGFNEIDRQSGIHKQQDAEECWNSILSSLSIGLKAPDLPRNFVDSYLSGELVTTYQCDENPEEPPTISTESFRKLDCRIDKSVNYLQQGLNMSLVQKISKHSPSLGRDAEYTATSRIGRLPKYLAINFLRFFWKAKENIDAKIVKKVKFPFELDMTEYLTPELSSKLKPAREYLNKRRDVIESDRKRMRMELVAENNRLAGVDSKASSSAANSSNAAATTSTIDEEPSSSSQALQKPTLDPSIVTDIGCNPSGMYELIAVLTHIGRNVNSGHYIAWVKKESDENFDSLGSGVSSSFNMESSNRDSNLWYKFDDDRVSIVDASEIQKLDGGGDWHTAYITLYRAKSLD</sequence>
<evidence type="ECO:0000256" key="5">
    <source>
        <dbReference type="ARBA" id="ARBA00022807"/>
    </source>
</evidence>
<evidence type="ECO:0000256" key="4">
    <source>
        <dbReference type="ARBA" id="ARBA00022801"/>
    </source>
</evidence>
<evidence type="ECO:0000256" key="1">
    <source>
        <dbReference type="ARBA" id="ARBA00000707"/>
    </source>
</evidence>
<dbReference type="STRING" id="133383.A0A1R0H595"/>
<dbReference type="GO" id="GO:0004843">
    <property type="term" value="F:cysteine-type deubiquitinase activity"/>
    <property type="evidence" value="ECO:0007669"/>
    <property type="project" value="UniProtKB-UniRule"/>
</dbReference>
<dbReference type="InterPro" id="IPR044635">
    <property type="entry name" value="UBP14-like"/>
</dbReference>
<dbReference type="InterPro" id="IPR018200">
    <property type="entry name" value="USP_CS"/>
</dbReference>
<dbReference type="GO" id="GO:0061136">
    <property type="term" value="P:regulation of proteasomal protein catabolic process"/>
    <property type="evidence" value="ECO:0007669"/>
    <property type="project" value="TreeGrafter"/>
</dbReference>
<dbReference type="InterPro" id="IPR028889">
    <property type="entry name" value="USP"/>
</dbReference>
<dbReference type="PROSITE" id="PS50235">
    <property type="entry name" value="USP_3"/>
    <property type="match status" value="1"/>
</dbReference>
<dbReference type="Proteomes" id="UP000187455">
    <property type="component" value="Unassembled WGS sequence"/>
</dbReference>
<reference evidence="9 10" key="1">
    <citation type="journal article" date="2016" name="Mol. Biol. Evol.">
        <title>Genome-Wide Survey of Gut Fungi (Harpellales) Reveals the First Horizontally Transferred Ubiquitin Gene from a Mosquito Host.</title>
        <authorList>
            <person name="Wang Y."/>
            <person name="White M.M."/>
            <person name="Kvist S."/>
            <person name="Moncalvo J.M."/>
        </authorList>
    </citation>
    <scope>NUCLEOTIDE SEQUENCE [LARGE SCALE GENOMIC DNA]</scope>
    <source>
        <strain evidence="9 10">ALG-7-W6</strain>
    </source>
</reference>
<evidence type="ECO:0000256" key="7">
    <source>
        <dbReference type="SAM" id="MobiDB-lite"/>
    </source>
</evidence>
<keyword evidence="3 6" id="KW-0833">Ubl conjugation pathway</keyword>
<evidence type="ECO:0000256" key="2">
    <source>
        <dbReference type="ARBA" id="ARBA00022670"/>
    </source>
</evidence>
<evidence type="ECO:0000256" key="6">
    <source>
        <dbReference type="RuleBase" id="RU366025"/>
    </source>
</evidence>
<dbReference type="EC" id="3.4.19.12" evidence="6"/>
<dbReference type="AlphaFoldDB" id="A0A1R0H595"/>
<evidence type="ECO:0000313" key="9">
    <source>
        <dbReference type="EMBL" id="OLY84244.1"/>
    </source>
</evidence>
<feature type="domain" description="USP" evidence="8">
    <location>
        <begin position="35"/>
        <end position="454"/>
    </location>
</feature>
<evidence type="ECO:0000313" key="10">
    <source>
        <dbReference type="Proteomes" id="UP000187455"/>
    </source>
</evidence>
<gene>
    <name evidence="9" type="ORF">AYI68_g1596</name>
</gene>
<feature type="region of interest" description="Disordered" evidence="7">
    <location>
        <begin position="313"/>
        <end position="347"/>
    </location>
</feature>
<dbReference type="InterPro" id="IPR038765">
    <property type="entry name" value="Papain-like_cys_pep_sf"/>
</dbReference>
<feature type="compositionally biased region" description="Low complexity" evidence="7">
    <location>
        <begin position="316"/>
        <end position="332"/>
    </location>
</feature>
<dbReference type="GO" id="GO:0016579">
    <property type="term" value="P:protein deubiquitination"/>
    <property type="evidence" value="ECO:0007669"/>
    <property type="project" value="InterPro"/>
</dbReference>
<dbReference type="InterPro" id="IPR001394">
    <property type="entry name" value="Peptidase_C19_UCH"/>
</dbReference>
<protein>
    <recommendedName>
        <fullName evidence="6">Ubiquitin carboxyl-terminal hydrolase</fullName>
        <ecNumber evidence="6">3.4.19.12</ecNumber>
    </recommendedName>
</protein>
<organism evidence="9 10">
    <name type="scientific">Smittium mucronatum</name>
    <dbReference type="NCBI Taxonomy" id="133383"/>
    <lineage>
        <taxon>Eukaryota</taxon>
        <taxon>Fungi</taxon>
        <taxon>Fungi incertae sedis</taxon>
        <taxon>Zoopagomycota</taxon>
        <taxon>Kickxellomycotina</taxon>
        <taxon>Harpellomycetes</taxon>
        <taxon>Harpellales</taxon>
        <taxon>Legeriomycetaceae</taxon>
        <taxon>Smittium</taxon>
    </lineage>
</organism>
<dbReference type="PROSITE" id="PS00973">
    <property type="entry name" value="USP_2"/>
    <property type="match status" value="1"/>
</dbReference>
<dbReference type="PANTHER" id="PTHR43982:SF1">
    <property type="entry name" value="UBIQUITIN CARBOXYL-TERMINAL HYDROLASE 14"/>
    <property type="match status" value="1"/>
</dbReference>
<dbReference type="SUPFAM" id="SSF54001">
    <property type="entry name" value="Cysteine proteinases"/>
    <property type="match status" value="1"/>
</dbReference>
<accession>A0A1R0H595</accession>
<dbReference type="OrthoDB" id="333239at2759"/>
<dbReference type="PROSITE" id="PS00972">
    <property type="entry name" value="USP_1"/>
    <property type="match status" value="1"/>
</dbReference>
<comment type="caution">
    <text evidence="9">The sequence shown here is derived from an EMBL/GenBank/DDBJ whole genome shotgun (WGS) entry which is preliminary data.</text>
</comment>
<keyword evidence="2 6" id="KW-0645">Protease</keyword>
<name>A0A1R0H595_9FUNG</name>
<dbReference type="Pfam" id="PF00443">
    <property type="entry name" value="UCH"/>
    <property type="match status" value="1"/>
</dbReference>
<comment type="catalytic activity">
    <reaction evidence="1 6">
        <text>Thiol-dependent hydrolysis of ester, thioester, amide, peptide and isopeptide bonds formed by the C-terminal Gly of ubiquitin (a 76-residue protein attached to proteins as an intracellular targeting signal).</text>
        <dbReference type="EC" id="3.4.19.12"/>
    </reaction>
</comment>
<dbReference type="PANTHER" id="PTHR43982">
    <property type="entry name" value="UBIQUITIN CARBOXYL-TERMINAL HYDROLASE"/>
    <property type="match status" value="1"/>
</dbReference>
<dbReference type="GO" id="GO:0043161">
    <property type="term" value="P:proteasome-mediated ubiquitin-dependent protein catabolic process"/>
    <property type="evidence" value="ECO:0007669"/>
    <property type="project" value="InterPro"/>
</dbReference>
<comment type="similarity">
    <text evidence="6">Belongs to the peptidase C19 family.</text>
</comment>
<keyword evidence="4 6" id="KW-0378">Hydrolase</keyword>
<proteinExistence type="inferred from homology"/>
<dbReference type="EMBL" id="LSSL01000563">
    <property type="protein sequence ID" value="OLY84244.1"/>
    <property type="molecule type" value="Genomic_DNA"/>
</dbReference>
<dbReference type="Gene3D" id="3.90.70.10">
    <property type="entry name" value="Cysteine proteinases"/>
    <property type="match status" value="1"/>
</dbReference>
<keyword evidence="5 6" id="KW-0788">Thiol protease</keyword>
<evidence type="ECO:0000256" key="3">
    <source>
        <dbReference type="ARBA" id="ARBA00022786"/>
    </source>
</evidence>
<evidence type="ECO:0000259" key="8">
    <source>
        <dbReference type="PROSITE" id="PS50235"/>
    </source>
</evidence>
<dbReference type="CDD" id="cd02657">
    <property type="entry name" value="Peptidase_C19A"/>
    <property type="match status" value="1"/>
</dbReference>
<dbReference type="GO" id="GO:0070628">
    <property type="term" value="F:proteasome binding"/>
    <property type="evidence" value="ECO:0007669"/>
    <property type="project" value="TreeGrafter"/>
</dbReference>